<keyword evidence="5 10" id="KW-0418">Kinase</keyword>
<dbReference type="PRINTS" id="PR00344">
    <property type="entry name" value="BCTRLSENSOR"/>
</dbReference>
<dbReference type="InterPro" id="IPR003594">
    <property type="entry name" value="HATPase_dom"/>
</dbReference>
<gene>
    <name evidence="10" type="ORF">SAMN06296008_103118</name>
</gene>
<dbReference type="PROSITE" id="PS50110">
    <property type="entry name" value="RESPONSE_REGULATORY"/>
    <property type="match status" value="1"/>
</dbReference>
<dbReference type="InterPro" id="IPR005467">
    <property type="entry name" value="His_kinase_dom"/>
</dbReference>
<dbReference type="Gene3D" id="3.40.50.2300">
    <property type="match status" value="1"/>
</dbReference>
<dbReference type="EMBL" id="FWXJ01000003">
    <property type="protein sequence ID" value="SMC36282.1"/>
    <property type="molecule type" value="Genomic_DNA"/>
</dbReference>
<dbReference type="Gene3D" id="3.30.565.10">
    <property type="entry name" value="Histidine kinase-like ATPase, C-terminal domain"/>
    <property type="match status" value="1"/>
</dbReference>
<feature type="transmembrane region" description="Helical" evidence="7">
    <location>
        <begin position="45"/>
        <end position="65"/>
    </location>
</feature>
<dbReference type="PANTHER" id="PTHR43047">
    <property type="entry name" value="TWO-COMPONENT HISTIDINE PROTEIN KINASE"/>
    <property type="match status" value="1"/>
</dbReference>
<organism evidence="10 11">
    <name type="scientific">Polynucleobacter kasalickyi</name>
    <dbReference type="NCBI Taxonomy" id="1938817"/>
    <lineage>
        <taxon>Bacteria</taxon>
        <taxon>Pseudomonadati</taxon>
        <taxon>Pseudomonadota</taxon>
        <taxon>Betaproteobacteria</taxon>
        <taxon>Burkholderiales</taxon>
        <taxon>Burkholderiaceae</taxon>
        <taxon>Polynucleobacter</taxon>
    </lineage>
</organism>
<dbReference type="InterPro" id="IPR001789">
    <property type="entry name" value="Sig_transdc_resp-reg_receiver"/>
</dbReference>
<name>A0A1W1YJH6_9BURK</name>
<dbReference type="InterPro" id="IPR003661">
    <property type="entry name" value="HisK_dim/P_dom"/>
</dbReference>
<dbReference type="SUPFAM" id="SSF52172">
    <property type="entry name" value="CheY-like"/>
    <property type="match status" value="1"/>
</dbReference>
<dbReference type="SUPFAM" id="SSF55874">
    <property type="entry name" value="ATPase domain of HSP90 chaperone/DNA topoisomerase II/histidine kinase"/>
    <property type="match status" value="1"/>
</dbReference>
<dbReference type="InterPro" id="IPR036641">
    <property type="entry name" value="HPT_dom_sf"/>
</dbReference>
<dbReference type="CDD" id="cd00082">
    <property type="entry name" value="HisKA"/>
    <property type="match status" value="1"/>
</dbReference>
<keyword evidence="11" id="KW-1185">Reference proteome</keyword>
<evidence type="ECO:0000313" key="11">
    <source>
        <dbReference type="Proteomes" id="UP000192708"/>
    </source>
</evidence>
<dbReference type="SUPFAM" id="SSF47226">
    <property type="entry name" value="Histidine-containing phosphotransfer domain, HPT domain"/>
    <property type="match status" value="1"/>
</dbReference>
<accession>A0A1W1YJH6</accession>
<dbReference type="InterPro" id="IPR036890">
    <property type="entry name" value="HATPase_C_sf"/>
</dbReference>
<keyword evidence="7" id="KW-1133">Transmembrane helix</keyword>
<dbReference type="Gene3D" id="1.10.287.130">
    <property type="match status" value="1"/>
</dbReference>
<dbReference type="InterPro" id="IPR011006">
    <property type="entry name" value="CheY-like_superfamily"/>
</dbReference>
<dbReference type="Pfam" id="PF00072">
    <property type="entry name" value="Response_reg"/>
    <property type="match status" value="1"/>
</dbReference>
<evidence type="ECO:0000256" key="6">
    <source>
        <dbReference type="PROSITE-ProRule" id="PRU00169"/>
    </source>
</evidence>
<sequence length="588" mass="65462">MNQYFQFTLVHKLIILFLIFLLGIYFICMPEAGYLPLQNSRTASWLLGFIFCLCTFLIYVCQIAWHSRKSYLHIIDNMNKLVKSKITAIQANEAKTNFLATISHEIRNPIQAILGIHEFLLNDGSMRGENKKLLISAHHTAKSLLEILNQVLDLTKLESGKYQPSYLPTSLIDLLENTMQSYSALANDHKTQLHLIVDPTIAPSLLIDRVRIRQVLQNLIGNAVKFTKEGSISVTCQVLCDTHAEQLIEFHIADTGCGMNHQDLARIMEPYEQANAQLGSAISGSGLGLSITNNLLQMMGSHLTLVSEEDLGTSASFKISCKRSSAQVQPLNNEHLVLTKNEHAPVKTSTILIVDDYEVCREVLAKQLIQLGYKVRQAANGEEALRVLSEFAIDLVLTDESMPQMLGSELATFINVHYKNIPVIVLTGQIQSLSTSMPCVSQFVIKPVELTHLKEIISHSLGLSAPKSWNLKSLFEFTGSDINNQIDILESLMKCQNQIIIELSQLSADSNPQLIRQLVHKIIGGAKIIQAVDVIKACKQIDDSSFCTFENAKIALIGALQNNNEDINNFLNTLHLNNGVVANQEKIH</sequence>
<evidence type="ECO:0000259" key="8">
    <source>
        <dbReference type="PROSITE" id="PS50109"/>
    </source>
</evidence>
<feature type="modified residue" description="4-aspartylphosphate" evidence="6">
    <location>
        <position position="399"/>
    </location>
</feature>
<dbReference type="SMART" id="SM00387">
    <property type="entry name" value="HATPase_c"/>
    <property type="match status" value="1"/>
</dbReference>
<dbReference type="STRING" id="1938817.SAMN06296008_103118"/>
<keyword evidence="7" id="KW-0472">Membrane</keyword>
<dbReference type="InterPro" id="IPR036097">
    <property type="entry name" value="HisK_dim/P_sf"/>
</dbReference>
<reference evidence="10 11" key="1">
    <citation type="submission" date="2017-04" db="EMBL/GenBank/DDBJ databases">
        <authorList>
            <person name="Afonso C.L."/>
            <person name="Miller P.J."/>
            <person name="Scott M.A."/>
            <person name="Spackman E."/>
            <person name="Goraichik I."/>
            <person name="Dimitrov K.M."/>
            <person name="Suarez D.L."/>
            <person name="Swayne D.E."/>
        </authorList>
    </citation>
    <scope>NUCLEOTIDE SEQUENCE [LARGE SCALE GENOMIC DNA]</scope>
    <source>
        <strain evidence="10 11">VK13</strain>
    </source>
</reference>
<dbReference type="InterPro" id="IPR004358">
    <property type="entry name" value="Sig_transdc_His_kin-like_C"/>
</dbReference>
<evidence type="ECO:0000256" key="3">
    <source>
        <dbReference type="ARBA" id="ARBA00022553"/>
    </source>
</evidence>
<keyword evidence="4" id="KW-0808">Transferase</keyword>
<evidence type="ECO:0000259" key="9">
    <source>
        <dbReference type="PROSITE" id="PS50110"/>
    </source>
</evidence>
<evidence type="ECO:0000256" key="4">
    <source>
        <dbReference type="ARBA" id="ARBA00022679"/>
    </source>
</evidence>
<evidence type="ECO:0000313" key="10">
    <source>
        <dbReference type="EMBL" id="SMC36282.1"/>
    </source>
</evidence>
<dbReference type="CDD" id="cd17546">
    <property type="entry name" value="REC_hyHK_CKI1_RcsC-like"/>
    <property type="match status" value="1"/>
</dbReference>
<proteinExistence type="predicted"/>
<dbReference type="PANTHER" id="PTHR43047:SF78">
    <property type="entry name" value="SENSORY_REGULATORY PROTEIN RPFC"/>
    <property type="match status" value="1"/>
</dbReference>
<dbReference type="GO" id="GO:0000155">
    <property type="term" value="F:phosphorelay sensor kinase activity"/>
    <property type="evidence" value="ECO:0007669"/>
    <property type="project" value="InterPro"/>
</dbReference>
<dbReference type="AlphaFoldDB" id="A0A1W1YJH6"/>
<dbReference type="SUPFAM" id="SSF47384">
    <property type="entry name" value="Homodimeric domain of signal transducing histidine kinase"/>
    <property type="match status" value="1"/>
</dbReference>
<evidence type="ECO:0000256" key="1">
    <source>
        <dbReference type="ARBA" id="ARBA00000085"/>
    </source>
</evidence>
<evidence type="ECO:0000256" key="5">
    <source>
        <dbReference type="ARBA" id="ARBA00022777"/>
    </source>
</evidence>
<comment type="catalytic activity">
    <reaction evidence="1">
        <text>ATP + protein L-histidine = ADP + protein N-phospho-L-histidine.</text>
        <dbReference type="EC" id="2.7.13.3"/>
    </reaction>
</comment>
<keyword evidence="3 6" id="KW-0597">Phosphoprotein</keyword>
<evidence type="ECO:0000256" key="2">
    <source>
        <dbReference type="ARBA" id="ARBA00012438"/>
    </source>
</evidence>
<dbReference type="Pfam" id="PF00512">
    <property type="entry name" value="HisKA"/>
    <property type="match status" value="1"/>
</dbReference>
<dbReference type="Proteomes" id="UP000192708">
    <property type="component" value="Unassembled WGS sequence"/>
</dbReference>
<dbReference type="SMART" id="SM00388">
    <property type="entry name" value="HisKA"/>
    <property type="match status" value="1"/>
</dbReference>
<keyword evidence="7" id="KW-0812">Transmembrane</keyword>
<dbReference type="Pfam" id="PF02518">
    <property type="entry name" value="HATPase_c"/>
    <property type="match status" value="1"/>
</dbReference>
<evidence type="ECO:0000256" key="7">
    <source>
        <dbReference type="SAM" id="Phobius"/>
    </source>
</evidence>
<feature type="domain" description="Histidine kinase" evidence="8">
    <location>
        <begin position="101"/>
        <end position="323"/>
    </location>
</feature>
<protein>
    <recommendedName>
        <fullName evidence="2">histidine kinase</fullName>
        <ecNumber evidence="2">2.7.13.3</ecNumber>
    </recommendedName>
</protein>
<dbReference type="EC" id="2.7.13.3" evidence="2"/>
<dbReference type="SMART" id="SM00448">
    <property type="entry name" value="REC"/>
    <property type="match status" value="1"/>
</dbReference>
<feature type="domain" description="Response regulatory" evidence="9">
    <location>
        <begin position="350"/>
        <end position="461"/>
    </location>
</feature>
<dbReference type="PROSITE" id="PS50109">
    <property type="entry name" value="HIS_KIN"/>
    <property type="match status" value="1"/>
</dbReference>
<feature type="transmembrane region" description="Helical" evidence="7">
    <location>
        <begin position="12"/>
        <end position="33"/>
    </location>
</feature>